<dbReference type="AlphaFoldDB" id="A0A7W4NVP7"/>
<evidence type="ECO:0000313" key="2">
    <source>
        <dbReference type="EMBL" id="MBB2167832.1"/>
    </source>
</evidence>
<dbReference type="SMART" id="SM00028">
    <property type="entry name" value="TPR"/>
    <property type="match status" value="6"/>
</dbReference>
<reference evidence="2 3" key="1">
    <citation type="submission" date="2020-04" db="EMBL/GenBank/DDBJ databases">
        <title>Description of novel Gluconacetobacter.</title>
        <authorList>
            <person name="Sombolestani A."/>
        </authorList>
    </citation>
    <scope>NUCLEOTIDE SEQUENCE [LARGE SCALE GENOMIC DNA]</scope>
    <source>
        <strain evidence="2 3">LMG 27801</strain>
    </source>
</reference>
<dbReference type="RefSeq" id="WP_182985474.1">
    <property type="nucleotide sequence ID" value="NZ_JABEQD010000003.1"/>
</dbReference>
<name>A0A7W4NVP7_9PROT</name>
<proteinExistence type="predicted"/>
<dbReference type="InterPro" id="IPR052943">
    <property type="entry name" value="TMTC_O-mannosyl-trnsfr"/>
</dbReference>
<dbReference type="InterPro" id="IPR011990">
    <property type="entry name" value="TPR-like_helical_dom_sf"/>
</dbReference>
<dbReference type="Pfam" id="PF13414">
    <property type="entry name" value="TPR_11"/>
    <property type="match status" value="1"/>
</dbReference>
<sequence>MDGRRDRVAGAMRLLADGDRDGATSVLRAALVEAPDDPDILHGMACVARASGRPDLAIGLAGRAIAILPAAHFHITLGCALHEQGHREPARAALHVATLREPRDARGHAALAAVLGEMGRWGEAEASLRAALGLRPADTALLLDWARAAIMGDGVGIGPRLEASARRFVAQDAGRLHELAVLLSEWGRHGEAEILYRLVRDLCPDQGAAWANHGAVLFALNRHEEALAALEQADRLVPDVPETLNNLGLVLMALGHLPRAGMALAAARRCAPDDVRIAVNDATILTDMGEDAAAERLLRGVLAEPEAARGAEGARAEFNLGTLLLARGRMAEGWRHLEARERLLPEMRWPALAPWDGSALPHGRLLLHAEQGVGDAIQFLRYLPSCLRRVGVVVDLPPALHRLVRTMPDPEGLIASRCVVLPDGTPVPDDVVARCGLLSLPHLLGMAEVPPFVPYLLPPVPEDARVGLPRVGLCWAGNPAFRFDRRRSIAPQMLASLGDVGGMCFVSLQHGAAAGDPPFAMESAVTGDWLDTALVVAGLDLVITVDTAMAHLAGAMGRPVWLLNRFGGDWRWSAAFDRAEAPRWGNGTSRWYPSLEQFRQAGPEMPACAWQAPIAALLAALECWRCVVR</sequence>
<dbReference type="PANTHER" id="PTHR44809:SF1">
    <property type="entry name" value="PROTEIN O-MANNOSYL-TRANSFERASE TMTC1"/>
    <property type="match status" value="1"/>
</dbReference>
<accession>A0A7W4NVP7</accession>
<dbReference type="Proteomes" id="UP000559860">
    <property type="component" value="Unassembled WGS sequence"/>
</dbReference>
<gene>
    <name evidence="2" type="ORF">HLH36_05585</name>
</gene>
<evidence type="ECO:0000313" key="3">
    <source>
        <dbReference type="Proteomes" id="UP000559860"/>
    </source>
</evidence>
<dbReference type="Gene3D" id="3.40.50.2000">
    <property type="entry name" value="Glycogen Phosphorylase B"/>
    <property type="match status" value="1"/>
</dbReference>
<dbReference type="SUPFAM" id="SSF53756">
    <property type="entry name" value="UDP-Glycosyltransferase/glycogen phosphorylase"/>
    <property type="match status" value="1"/>
</dbReference>
<evidence type="ECO:0000256" key="1">
    <source>
        <dbReference type="PROSITE-ProRule" id="PRU00339"/>
    </source>
</evidence>
<dbReference type="PROSITE" id="PS50005">
    <property type="entry name" value="TPR"/>
    <property type="match status" value="1"/>
</dbReference>
<dbReference type="Gene3D" id="1.25.40.10">
    <property type="entry name" value="Tetratricopeptide repeat domain"/>
    <property type="match status" value="2"/>
</dbReference>
<feature type="repeat" description="TPR" evidence="1">
    <location>
        <begin position="207"/>
        <end position="240"/>
    </location>
</feature>
<keyword evidence="1" id="KW-0802">TPR repeat</keyword>
<dbReference type="InterPro" id="IPR019734">
    <property type="entry name" value="TPR_rpt"/>
</dbReference>
<keyword evidence="3" id="KW-1185">Reference proteome</keyword>
<organism evidence="2 3">
    <name type="scientific">Gluconacetobacter aggeris</name>
    <dbReference type="NCBI Taxonomy" id="1286186"/>
    <lineage>
        <taxon>Bacteria</taxon>
        <taxon>Pseudomonadati</taxon>
        <taxon>Pseudomonadota</taxon>
        <taxon>Alphaproteobacteria</taxon>
        <taxon>Acetobacterales</taxon>
        <taxon>Acetobacteraceae</taxon>
        <taxon>Gluconacetobacter</taxon>
    </lineage>
</organism>
<dbReference type="PANTHER" id="PTHR44809">
    <property type="match status" value="1"/>
</dbReference>
<protein>
    <submittedName>
        <fullName evidence="2">Tetratricopeptide repeat protein</fullName>
    </submittedName>
</protein>
<dbReference type="EMBL" id="JABEQD010000003">
    <property type="protein sequence ID" value="MBB2167832.1"/>
    <property type="molecule type" value="Genomic_DNA"/>
</dbReference>
<comment type="caution">
    <text evidence="2">The sequence shown here is derived from an EMBL/GenBank/DDBJ whole genome shotgun (WGS) entry which is preliminary data.</text>
</comment>
<dbReference type="SUPFAM" id="SSF48452">
    <property type="entry name" value="TPR-like"/>
    <property type="match status" value="2"/>
</dbReference>